<name>A0A4R6JNM9_9ACTN</name>
<dbReference type="PANTHER" id="PTHR23028">
    <property type="entry name" value="ACETYLTRANSFERASE"/>
    <property type="match status" value="1"/>
</dbReference>
<keyword evidence="1" id="KW-0472">Membrane</keyword>
<dbReference type="PANTHER" id="PTHR23028:SF53">
    <property type="entry name" value="ACYL_TRANSF_3 DOMAIN-CONTAINING PROTEIN"/>
    <property type="match status" value="1"/>
</dbReference>
<feature type="transmembrane region" description="Helical" evidence="1">
    <location>
        <begin position="16"/>
        <end position="37"/>
    </location>
</feature>
<comment type="caution">
    <text evidence="2">The sequence shown here is derived from an EMBL/GenBank/DDBJ whole genome shotgun (WGS) entry which is preliminary data.</text>
</comment>
<sequence length="146" mass="15659">MLVLGAAWALIDGVQWPWLFTHSLAAATLIGLCARGSRTMVAHFLSWEPLRWLGSVSYGLYLWHWPVIVLLDATASGGRTAAAYAISILLAALSKRLVEDPVRFRAAWARGRSGAIAFAGLMIALALLWIVLPAPAPPTIDLTGLG</sequence>
<dbReference type="GO" id="GO:0016020">
    <property type="term" value="C:membrane"/>
    <property type="evidence" value="ECO:0007669"/>
    <property type="project" value="TreeGrafter"/>
</dbReference>
<dbReference type="AlphaFoldDB" id="A0A4R6JNM9"/>
<gene>
    <name evidence="2" type="ORF">C8E87_1632</name>
</gene>
<keyword evidence="1" id="KW-1133">Transmembrane helix</keyword>
<keyword evidence="1" id="KW-0812">Transmembrane</keyword>
<dbReference type="InterPro" id="IPR050879">
    <property type="entry name" value="Acyltransferase_3"/>
</dbReference>
<reference evidence="2 3" key="1">
    <citation type="submission" date="2019-03" db="EMBL/GenBank/DDBJ databases">
        <title>Sequencing the genomes of 1000 actinobacteria strains.</title>
        <authorList>
            <person name="Klenk H.-P."/>
        </authorList>
    </citation>
    <scope>NUCLEOTIDE SEQUENCE [LARGE SCALE GENOMIC DNA]</scope>
    <source>
        <strain evidence="2 3">DSM 43805</strain>
    </source>
</reference>
<evidence type="ECO:0008006" key="4">
    <source>
        <dbReference type="Google" id="ProtNLM"/>
    </source>
</evidence>
<evidence type="ECO:0000256" key="1">
    <source>
        <dbReference type="SAM" id="Phobius"/>
    </source>
</evidence>
<organism evidence="2 3">
    <name type="scientific">Paractinoplanes brasiliensis</name>
    <dbReference type="NCBI Taxonomy" id="52695"/>
    <lineage>
        <taxon>Bacteria</taxon>
        <taxon>Bacillati</taxon>
        <taxon>Actinomycetota</taxon>
        <taxon>Actinomycetes</taxon>
        <taxon>Micromonosporales</taxon>
        <taxon>Micromonosporaceae</taxon>
        <taxon>Paractinoplanes</taxon>
    </lineage>
</organism>
<dbReference type="Proteomes" id="UP000294901">
    <property type="component" value="Unassembled WGS sequence"/>
</dbReference>
<proteinExistence type="predicted"/>
<feature type="transmembrane region" description="Helical" evidence="1">
    <location>
        <begin position="77"/>
        <end position="93"/>
    </location>
</feature>
<evidence type="ECO:0000313" key="2">
    <source>
        <dbReference type="EMBL" id="TDO37990.1"/>
    </source>
</evidence>
<dbReference type="RefSeq" id="WP_341771731.1">
    <property type="nucleotide sequence ID" value="NZ_BOMD01000083.1"/>
</dbReference>
<protein>
    <recommendedName>
        <fullName evidence="4">Acyltransferase-like protein</fullName>
    </recommendedName>
</protein>
<dbReference type="EMBL" id="SNWR01000001">
    <property type="protein sequence ID" value="TDO37990.1"/>
    <property type="molecule type" value="Genomic_DNA"/>
</dbReference>
<evidence type="ECO:0000313" key="3">
    <source>
        <dbReference type="Proteomes" id="UP000294901"/>
    </source>
</evidence>
<accession>A0A4R6JNM9</accession>
<feature type="transmembrane region" description="Helical" evidence="1">
    <location>
        <begin position="114"/>
        <end position="132"/>
    </location>
</feature>
<dbReference type="GO" id="GO:0009103">
    <property type="term" value="P:lipopolysaccharide biosynthetic process"/>
    <property type="evidence" value="ECO:0007669"/>
    <property type="project" value="TreeGrafter"/>
</dbReference>
<keyword evidence="3" id="KW-1185">Reference proteome</keyword>
<feature type="transmembrane region" description="Helical" evidence="1">
    <location>
        <begin position="49"/>
        <end position="71"/>
    </location>
</feature>